<keyword evidence="2 5" id="KW-0812">Transmembrane</keyword>
<evidence type="ECO:0000313" key="8">
    <source>
        <dbReference type="Proteomes" id="UP000515291"/>
    </source>
</evidence>
<evidence type="ECO:0000256" key="3">
    <source>
        <dbReference type="ARBA" id="ARBA00022989"/>
    </source>
</evidence>
<keyword evidence="3 5" id="KW-1133">Transmembrane helix</keyword>
<organism evidence="7 8">
    <name type="scientific">Tardiphaga robiniae</name>
    <dbReference type="NCBI Taxonomy" id="943830"/>
    <lineage>
        <taxon>Bacteria</taxon>
        <taxon>Pseudomonadati</taxon>
        <taxon>Pseudomonadota</taxon>
        <taxon>Alphaproteobacteria</taxon>
        <taxon>Hyphomicrobiales</taxon>
        <taxon>Nitrobacteraceae</taxon>
        <taxon>Tardiphaga</taxon>
    </lineage>
</organism>
<name>A0A7G6U6A8_9BRAD</name>
<evidence type="ECO:0000256" key="4">
    <source>
        <dbReference type="ARBA" id="ARBA00023136"/>
    </source>
</evidence>
<dbReference type="Pfam" id="PF01061">
    <property type="entry name" value="ABC2_membrane"/>
    <property type="match status" value="1"/>
</dbReference>
<dbReference type="InterPro" id="IPR047817">
    <property type="entry name" value="ABC2_TM_bact-type"/>
</dbReference>
<dbReference type="GO" id="GO:0140359">
    <property type="term" value="F:ABC-type transporter activity"/>
    <property type="evidence" value="ECO:0007669"/>
    <property type="project" value="InterPro"/>
</dbReference>
<keyword evidence="4 5" id="KW-0472">Membrane</keyword>
<feature type="domain" description="ABC transmembrane type-2" evidence="6">
    <location>
        <begin position="31"/>
        <end position="260"/>
    </location>
</feature>
<dbReference type="PANTHER" id="PTHR43027">
    <property type="entry name" value="DOXORUBICIN RESISTANCE ABC TRANSPORTER PERMEASE PROTEIN DRRC-RELATED"/>
    <property type="match status" value="1"/>
</dbReference>
<protein>
    <recommendedName>
        <fullName evidence="5">Transport permease protein</fullName>
    </recommendedName>
</protein>
<dbReference type="Proteomes" id="UP000515291">
    <property type="component" value="Chromosome"/>
</dbReference>
<sequence>MSLVERSHGIAMHRINAMVLRYWYLLVSSWPRMLELVYWPALQIITWGFLQNYISQNAGFFAQAGGTLIGAVILWDILFRGQLGFSISFLEEMWARNLGNLMMSPLKPIEFLISLMIMSLIRLAIGIIPMVILAMFFKFNLFALGLPLIAFFCNLIFTSWSLGIFVSGLVLRNGLGAESIVWTLMFGLMPLACVYYPVSVLPTWLQYVAWALPPTYVFEGMRALLFDHTFRADLMLTALAINVVLFIVSFAIFLGLLNSARRAGTLISGGE</sequence>
<feature type="transmembrane region" description="Helical" evidence="5">
    <location>
        <begin position="149"/>
        <end position="171"/>
    </location>
</feature>
<feature type="transmembrane region" description="Helical" evidence="5">
    <location>
        <begin position="111"/>
        <end position="137"/>
    </location>
</feature>
<dbReference type="KEGG" id="trb:HB776_27555"/>
<dbReference type="InterPro" id="IPR013525">
    <property type="entry name" value="ABC2_TM"/>
</dbReference>
<dbReference type="GO" id="GO:0005886">
    <property type="term" value="C:plasma membrane"/>
    <property type="evidence" value="ECO:0007669"/>
    <property type="project" value="UniProtKB-SubCell"/>
</dbReference>
<proteinExistence type="inferred from homology"/>
<comment type="similarity">
    <text evidence="5">Belongs to the ABC-2 integral membrane protein family.</text>
</comment>
<feature type="transmembrane region" description="Helical" evidence="5">
    <location>
        <begin position="180"/>
        <end position="198"/>
    </location>
</feature>
<keyword evidence="5" id="KW-0813">Transport</keyword>
<dbReference type="InterPro" id="IPR052902">
    <property type="entry name" value="ABC-2_transporter"/>
</dbReference>
<evidence type="ECO:0000256" key="1">
    <source>
        <dbReference type="ARBA" id="ARBA00004141"/>
    </source>
</evidence>
<feature type="transmembrane region" description="Helical" evidence="5">
    <location>
        <begin position="60"/>
        <end position="79"/>
    </location>
</feature>
<evidence type="ECO:0000259" key="6">
    <source>
        <dbReference type="PROSITE" id="PS51012"/>
    </source>
</evidence>
<feature type="transmembrane region" description="Helical" evidence="5">
    <location>
        <begin position="234"/>
        <end position="257"/>
    </location>
</feature>
<evidence type="ECO:0000256" key="2">
    <source>
        <dbReference type="ARBA" id="ARBA00022692"/>
    </source>
</evidence>
<reference evidence="8" key="1">
    <citation type="journal article" date="2020" name="Mol. Plant Microbe">
        <title>Rhizobial microsymbionts of the narrowly endemic Oxytropis species growing in Kamchatka are characterized by significant genetic diversity and possess a set of genes that are associated with T3SS and T6SS secretion systems and can affect the development of symbiosis.</title>
        <authorList>
            <person name="Safronova V."/>
            <person name="Guro P."/>
            <person name="Sazanova A."/>
            <person name="Kuznetsova I."/>
            <person name="Belimov A."/>
            <person name="Yakubov V."/>
            <person name="Chirak E."/>
            <person name="Afonin A."/>
            <person name="Gogolev Y."/>
            <person name="Andronov E."/>
            <person name="Tikhonovich I."/>
        </authorList>
    </citation>
    <scope>NUCLEOTIDE SEQUENCE [LARGE SCALE GENOMIC DNA]</scope>
    <source>
        <strain evidence="8">581</strain>
    </source>
</reference>
<comment type="subcellular location">
    <subcellularLocation>
        <location evidence="5">Cell inner membrane</location>
        <topology evidence="5">Multi-pass membrane protein</topology>
    </subcellularLocation>
    <subcellularLocation>
        <location evidence="1">Membrane</location>
        <topology evidence="1">Multi-pass membrane protein</topology>
    </subcellularLocation>
</comment>
<dbReference type="AlphaFoldDB" id="A0A7G6U6A8"/>
<evidence type="ECO:0000313" key="7">
    <source>
        <dbReference type="EMBL" id="QND74540.1"/>
    </source>
</evidence>
<gene>
    <name evidence="7" type="ORF">HB776_27555</name>
</gene>
<keyword evidence="5" id="KW-1003">Cell membrane</keyword>
<dbReference type="EMBL" id="CP050292">
    <property type="protein sequence ID" value="QND74540.1"/>
    <property type="molecule type" value="Genomic_DNA"/>
</dbReference>
<dbReference type="PROSITE" id="PS51012">
    <property type="entry name" value="ABC_TM2"/>
    <property type="match status" value="1"/>
</dbReference>
<dbReference type="PANTHER" id="PTHR43027:SF1">
    <property type="entry name" value="DOXORUBICIN RESISTANCE ABC TRANSPORTER PERMEASE PROTEIN DRRC-RELATED"/>
    <property type="match status" value="1"/>
</dbReference>
<evidence type="ECO:0000256" key="5">
    <source>
        <dbReference type="RuleBase" id="RU361157"/>
    </source>
</evidence>
<comment type="caution">
    <text evidence="5">Lacks conserved residue(s) required for the propagation of feature annotation.</text>
</comment>
<accession>A0A7G6U6A8</accession>
<dbReference type="RefSeq" id="WP_120288282.1">
    <property type="nucleotide sequence ID" value="NZ_CP050292.1"/>
</dbReference>